<gene>
    <name evidence="1" type="ORF">GCM10022255_110910</name>
</gene>
<dbReference type="InterPro" id="IPR029045">
    <property type="entry name" value="ClpP/crotonase-like_dom_sf"/>
</dbReference>
<evidence type="ECO:0008006" key="3">
    <source>
        <dbReference type="Google" id="ProtNLM"/>
    </source>
</evidence>
<dbReference type="Proteomes" id="UP001500620">
    <property type="component" value="Unassembled WGS sequence"/>
</dbReference>
<dbReference type="SUPFAM" id="SSF52096">
    <property type="entry name" value="ClpP/crotonase"/>
    <property type="match status" value="1"/>
</dbReference>
<accession>A0ABP8DUW0</accession>
<organism evidence="1 2">
    <name type="scientific">Dactylosporangium darangshiense</name>
    <dbReference type="NCBI Taxonomy" id="579108"/>
    <lineage>
        <taxon>Bacteria</taxon>
        <taxon>Bacillati</taxon>
        <taxon>Actinomycetota</taxon>
        <taxon>Actinomycetes</taxon>
        <taxon>Micromonosporales</taxon>
        <taxon>Micromonosporaceae</taxon>
        <taxon>Dactylosporangium</taxon>
    </lineage>
</organism>
<dbReference type="PANTHER" id="PTHR11941:SF54">
    <property type="entry name" value="ENOYL-COA HYDRATASE, MITOCHONDRIAL"/>
    <property type="match status" value="1"/>
</dbReference>
<evidence type="ECO:0000313" key="1">
    <source>
        <dbReference type="EMBL" id="GAA4263729.1"/>
    </source>
</evidence>
<dbReference type="CDD" id="cd06558">
    <property type="entry name" value="crotonase-like"/>
    <property type="match status" value="1"/>
</dbReference>
<dbReference type="EMBL" id="BAABAT010000078">
    <property type="protein sequence ID" value="GAA4263729.1"/>
    <property type="molecule type" value="Genomic_DNA"/>
</dbReference>
<dbReference type="RefSeq" id="WP_345143630.1">
    <property type="nucleotide sequence ID" value="NZ_BAABAT010000078.1"/>
</dbReference>
<evidence type="ECO:0000313" key="2">
    <source>
        <dbReference type="Proteomes" id="UP001500620"/>
    </source>
</evidence>
<dbReference type="InterPro" id="IPR001753">
    <property type="entry name" value="Enoyl-CoA_hydra/iso"/>
</dbReference>
<sequence length="460" mass="48942">MTAVGALAGAELDPAAADPAAGRRVLDGVAEAAPADLGGARRVIAEVAERAARQLERLPVPADRTPPQRSTAAAEHAAARGVRGRFLERHAAAVYAELTGDRARRLGVAELCAAAAAAFPGLVPGPAAVAADRARPQAAKEGWEVDQGVFLGAVLRRPEEGIHLLDSMLRPTHRAQRLLERYRSAGAADLGSVHLERRDGVAHLTLQREDCLNAEDERQVDDMETAVDLALLDPDVEVIVVRGGAMTHPRYHGRRVFSSGINLKALHAGGIGLVDFLLRREMGYIAKLTRGLFDGGGWWERPGGKPWLAVVDSFAIGGGCQLLLAADHVIAAADAYISLPAAQEGIVPGAGNLRLTRHGGARLARQVILLGRKIRVIEPDARLFVDEVYDPGAELDEAVPRCAGRLRGGAVAANRRMLLQAEEPPDAFRAYLAEFALQQARRIYSADVIGKVGRFAAPPA</sequence>
<keyword evidence="2" id="KW-1185">Reference proteome</keyword>
<dbReference type="InterPro" id="IPR053482">
    <property type="entry name" value="DPA-CoA_Dioxygenase"/>
</dbReference>
<dbReference type="PANTHER" id="PTHR11941">
    <property type="entry name" value="ENOYL-COA HYDRATASE-RELATED"/>
    <property type="match status" value="1"/>
</dbReference>
<proteinExistence type="predicted"/>
<dbReference type="Pfam" id="PF00378">
    <property type="entry name" value="ECH_1"/>
    <property type="match status" value="1"/>
</dbReference>
<dbReference type="NCBIfam" id="NF042432">
    <property type="entry name" value="DHPACoAdixog_DpgC"/>
    <property type="match status" value="1"/>
</dbReference>
<reference evidence="2" key="1">
    <citation type="journal article" date="2019" name="Int. J. Syst. Evol. Microbiol.">
        <title>The Global Catalogue of Microorganisms (GCM) 10K type strain sequencing project: providing services to taxonomists for standard genome sequencing and annotation.</title>
        <authorList>
            <consortium name="The Broad Institute Genomics Platform"/>
            <consortium name="The Broad Institute Genome Sequencing Center for Infectious Disease"/>
            <person name="Wu L."/>
            <person name="Ma J."/>
        </authorList>
    </citation>
    <scope>NUCLEOTIDE SEQUENCE [LARGE SCALE GENOMIC DNA]</scope>
    <source>
        <strain evidence="2">JCM 17441</strain>
    </source>
</reference>
<dbReference type="Gene3D" id="1.20.58.1300">
    <property type="match status" value="1"/>
</dbReference>
<protein>
    <recommendedName>
        <fullName evidence="3">Enoyl-CoA hydratase/isomerase</fullName>
    </recommendedName>
</protein>
<dbReference type="Gene3D" id="3.90.226.10">
    <property type="entry name" value="2-enoyl-CoA Hydratase, Chain A, domain 1"/>
    <property type="match status" value="1"/>
</dbReference>
<comment type="caution">
    <text evidence="1">The sequence shown here is derived from an EMBL/GenBank/DDBJ whole genome shotgun (WGS) entry which is preliminary data.</text>
</comment>
<name>A0ABP8DUW0_9ACTN</name>